<proteinExistence type="predicted"/>
<dbReference type="EMBL" id="CAXDID020000756">
    <property type="protein sequence ID" value="CAL6113090.1"/>
    <property type="molecule type" value="Genomic_DNA"/>
</dbReference>
<reference evidence="1" key="1">
    <citation type="submission" date="2023-06" db="EMBL/GenBank/DDBJ databases">
        <authorList>
            <person name="Kurt Z."/>
        </authorList>
    </citation>
    <scope>NUCLEOTIDE SEQUENCE</scope>
</reference>
<evidence type="ECO:0000313" key="3">
    <source>
        <dbReference type="Proteomes" id="UP001642409"/>
    </source>
</evidence>
<comment type="caution">
    <text evidence="1">The sequence shown here is derived from an EMBL/GenBank/DDBJ whole genome shotgun (WGS) entry which is preliminary data.</text>
</comment>
<evidence type="ECO:0000313" key="1">
    <source>
        <dbReference type="EMBL" id="CAI9931399.1"/>
    </source>
</evidence>
<sequence length="1783" mass="200505">MEDEQQCPESVSQCVAFGTDVSGCSTQDPPVSEKRVPSLLRESRIIFRCFRLARPLDFLNESQKLPRPQTRAIQHGSTTIDEYIGTICLAARLRKKSHLSFHRKSSLKLFCCYPPSERAHSQPLARCRRLSPGPLVLRANCLSSESPLDGNQTPRVYSAGPPEARCTFPFLSHPRRGCCRLFLRASVVSIDGEVEWESAVFCRANTFVFSLEMEDEQQCPESVSQCVAFGTDVSGCSTQDPPVSEKRVPSLLRESRIIFRCFRLARPLDFLNESQKLPRPQTRAIQHGSTTIDEYIGTICLAARLRKKSHLSFHRKSSLKLFCCYPPSERAHSLPLARCRRLSPGPLVLRANCLSSESPLDGNQNPRVYSAGPPEARCTFPFLSHPRRGCCRLFLRASVVSIDGEVEWESAVFCRANTFVFSLEMEDEQQYPESVSQCVAFGTDVSGCSTQDPPVFENRVASLLCESRIIFRCFRLARPLDFSNENQKLPRPQTRAIQHGSTTIDEYIGTICLAATLRKKPHLSFHRKSSLKLFCFHSPSRRAHSQPLARCRRLSPGPLVLRANCLSSESPLDGNQNPRVYSAGPPEARCTFPFLSHPRRGCCRLFLRASVVSIDGEVEWESAVFCRANTFVFSLEMEDEQQCPESVSQCVAFGTDVSGCSTQDPPVSEKRVPSLLRESRIIFRCFRLARPLDFLNESQKLPRPQTRAIQHGSTTIDEYIGTICLAARLRKKSHLSFHRKSSLKLFCCYPPSERAHSLPLARCRRLSPGPLVLRANCLSSESPLDGNQNPRVYSAGPPEARCTFPFLSHPRRGCCRLFLRASVVSIDGEVEWESAVFCRANTFVFSLEMEDEQQCPESVSQCVAFGTDVSGCSTQDPPVSEKRVPSLLRESRIIFRCFRLARPLDFLNESQKLPRPQTRAIQHGSTTIDEYIGTICLAARLRKKSHLSFHRKSSLKLFCCYPPSERAHSQPLARCRRLSPGPLVLRANCLSSESPLDGNLNQRVYSAGPPEARCTFPFLSHPRRGCCRLFLRASVVSIDGEVEWESAVFCRANTFVFSLEMEDEQQCPESDSQCVAFGTDVSGCSTQDPPVFENRVASLLCESRIIFRCFRLARPLDFSNENQKLPRPQTRAIQHGSTTIDEYIGTICLAATLRKKPHLSFHRKLSLKLFCFHSPSRRAHSQPLARCRRLSPGPLVLRANCLSSESPLDGNQNPRVYSAGPPEARCTFPFLSHPRRGCCRLFLRASVVSIDGEVEWESAVFCRANTFVFSLEMEDEQQYPESDSQCVAFGTDVSGCSTQDPPVFENRVASLLRESRIIFRCFRLARPLDFSNENQKLPRPQTRAIQHGSTTIDEYIGTICLAATLRKKPHLSFHRKLSLKLFCFHSPSRRAHSQPLARCRRLSPGPLVLRANCLSSESPLDGNQNPRVYSAGPPEARCTFPFLSHPRRCCCRLFLRASVVSIDGEVEWESAVFCRANTFVFSLEMEDEQQYPESVSQCVAFGTDVSGCSTQDPPVSEKRVPSLLRESRIIFRCFRLARPLDFLNESQKLPRPQTRAILARLTTIDDIRHYLSGSRLRKNRTCLSSKIRFLKLFCCYPPSERRALIATQADCRRAFLQDPLCTSCQNPLSSESPLDGNQNRGYYSAASAGSTCCTFLSFPHRGGAALQLFSAGVGRSSIAWRKWKWESAAFLQKQNIFVIFFRQWKDGTTMPQRSQQCVAFRDGRLWLQPAGPAGIRESSSKSTSRISNNISLFSSGSAAGFLERKSKTPTATDASYLARLYHD</sequence>
<keyword evidence="3" id="KW-1185">Reference proteome</keyword>
<accession>A0AA86P6J4</accession>
<protein>
    <submittedName>
        <fullName evidence="2">Hypothetical_protein</fullName>
    </submittedName>
</protein>
<dbReference type="Proteomes" id="UP001642409">
    <property type="component" value="Unassembled WGS sequence"/>
</dbReference>
<gene>
    <name evidence="1" type="ORF">HINF_LOCUS19044</name>
    <name evidence="2" type="ORF">HINF_LOCUS77343</name>
</gene>
<dbReference type="EMBL" id="CATOUU010000488">
    <property type="protein sequence ID" value="CAI9931399.1"/>
    <property type="molecule type" value="Genomic_DNA"/>
</dbReference>
<evidence type="ECO:0000313" key="2">
    <source>
        <dbReference type="EMBL" id="CAL6113090.1"/>
    </source>
</evidence>
<name>A0AA86P6J4_9EUKA</name>
<organism evidence="1">
    <name type="scientific">Hexamita inflata</name>
    <dbReference type="NCBI Taxonomy" id="28002"/>
    <lineage>
        <taxon>Eukaryota</taxon>
        <taxon>Metamonada</taxon>
        <taxon>Diplomonadida</taxon>
        <taxon>Hexamitidae</taxon>
        <taxon>Hexamitinae</taxon>
        <taxon>Hexamita</taxon>
    </lineage>
</organism>
<reference evidence="2 3" key="2">
    <citation type="submission" date="2024-07" db="EMBL/GenBank/DDBJ databases">
        <authorList>
            <person name="Akdeniz Z."/>
        </authorList>
    </citation>
    <scope>NUCLEOTIDE SEQUENCE [LARGE SCALE GENOMIC DNA]</scope>
</reference>